<accession>A0A2S4ZX01</accession>
<comment type="caution">
    <text evidence="1">The sequence shown here is derived from an EMBL/GenBank/DDBJ whole genome shotgun (WGS) entry which is preliminary data.</text>
</comment>
<protein>
    <recommendedName>
        <fullName evidence="3">HEAT repeat domain-containing protein</fullName>
    </recommendedName>
</protein>
<evidence type="ECO:0008006" key="3">
    <source>
        <dbReference type="Google" id="ProtNLM"/>
    </source>
</evidence>
<reference evidence="1 2" key="1">
    <citation type="submission" date="2018-01" db="EMBL/GenBank/DDBJ databases">
        <authorList>
            <person name="Gaut B.S."/>
            <person name="Morton B.R."/>
            <person name="Clegg M.T."/>
            <person name="Duvall M.R."/>
        </authorList>
    </citation>
    <scope>NUCLEOTIDE SEQUENCE [LARGE SCALE GENOMIC DNA]</scope>
    <source>
        <strain evidence="1 2">HR-AV</strain>
    </source>
</reference>
<gene>
    <name evidence="1" type="ORF">C3K47_18240</name>
</gene>
<evidence type="ECO:0000313" key="2">
    <source>
        <dbReference type="Proteomes" id="UP000236893"/>
    </source>
</evidence>
<dbReference type="Proteomes" id="UP000236893">
    <property type="component" value="Unassembled WGS sequence"/>
</dbReference>
<keyword evidence="2" id="KW-1185">Reference proteome</keyword>
<name>A0A2S4ZX01_9SPHI</name>
<dbReference type="AlphaFoldDB" id="A0A2S4ZX01"/>
<evidence type="ECO:0000313" key="1">
    <source>
        <dbReference type="EMBL" id="POY34891.1"/>
    </source>
</evidence>
<proteinExistence type="predicted"/>
<organism evidence="1 2">
    <name type="scientific">Solitalea longa</name>
    <dbReference type="NCBI Taxonomy" id="2079460"/>
    <lineage>
        <taxon>Bacteria</taxon>
        <taxon>Pseudomonadati</taxon>
        <taxon>Bacteroidota</taxon>
        <taxon>Sphingobacteriia</taxon>
        <taxon>Sphingobacteriales</taxon>
        <taxon>Sphingobacteriaceae</taxon>
        <taxon>Solitalea</taxon>
    </lineage>
</organism>
<sequence>MAMKNNLDLFRKEFLEANTWAQRKDGVPLYLIDNLAREELKIAEIELIKVLSLRDNWPIVGLGYIKSKDALPALYNLLEKSKGAMKVTIAYSIFQICQDPKMIEIVLETMPRITNEFELIDVLYYLPSFKDKRITDLHHSYRNHKDYLVAYNAIRYLGLPTDEVIEKFRDKK</sequence>
<dbReference type="EMBL" id="PQVF01000017">
    <property type="protein sequence ID" value="POY34891.1"/>
    <property type="molecule type" value="Genomic_DNA"/>
</dbReference>